<reference evidence="1" key="1">
    <citation type="submission" date="2016-12" db="EMBL/GenBank/DDBJ databases">
        <authorList>
            <person name="Moulin L."/>
        </authorList>
    </citation>
    <scope>NUCLEOTIDE SEQUENCE [LARGE SCALE GENOMIC DNA]</scope>
    <source>
        <strain evidence="1">STM 7183</strain>
    </source>
</reference>
<organism evidence="1 2">
    <name type="scientific">Paraburkholderia piptadeniae</name>
    <dbReference type="NCBI Taxonomy" id="1701573"/>
    <lineage>
        <taxon>Bacteria</taxon>
        <taxon>Pseudomonadati</taxon>
        <taxon>Pseudomonadota</taxon>
        <taxon>Betaproteobacteria</taxon>
        <taxon>Burkholderiales</taxon>
        <taxon>Burkholderiaceae</taxon>
        <taxon>Paraburkholderia</taxon>
    </lineage>
</organism>
<proteinExistence type="predicted"/>
<gene>
    <name evidence="1" type="ORF">BN2476_1290018</name>
</gene>
<sequence length="20" mass="2242">MCGLYETALFGGEVFERTSM</sequence>
<accession>A0A1N7SW27</accession>
<dbReference type="EMBL" id="CYGY02000129">
    <property type="protein sequence ID" value="SIT51682.1"/>
    <property type="molecule type" value="Genomic_DNA"/>
</dbReference>
<evidence type="ECO:0000313" key="2">
    <source>
        <dbReference type="Proteomes" id="UP000195569"/>
    </source>
</evidence>
<comment type="caution">
    <text evidence="1">The sequence shown here is derived from an EMBL/GenBank/DDBJ whole genome shotgun (WGS) entry which is preliminary data.</text>
</comment>
<keyword evidence="2" id="KW-1185">Reference proteome</keyword>
<dbReference type="AlphaFoldDB" id="A0A1N7SW27"/>
<protein>
    <submittedName>
        <fullName evidence="1">Uncharacterized protein</fullName>
    </submittedName>
</protein>
<dbReference type="Proteomes" id="UP000195569">
    <property type="component" value="Unassembled WGS sequence"/>
</dbReference>
<name>A0A1N7SW27_9BURK</name>
<evidence type="ECO:0000313" key="1">
    <source>
        <dbReference type="EMBL" id="SIT51682.1"/>
    </source>
</evidence>